<dbReference type="SUPFAM" id="SSF55144">
    <property type="entry name" value="LigT-like"/>
    <property type="match status" value="1"/>
</dbReference>
<dbReference type="InterPro" id="IPR009097">
    <property type="entry name" value="Cyclic_Pdiesterase"/>
</dbReference>
<keyword evidence="2 8" id="KW-0378">Hydrolase</keyword>
<evidence type="ECO:0000256" key="7">
    <source>
        <dbReference type="ARBA" id="ARBA00046102"/>
    </source>
</evidence>
<dbReference type="Gene3D" id="3.90.1140.10">
    <property type="entry name" value="Cyclic phosphodiesterase"/>
    <property type="match status" value="1"/>
</dbReference>
<evidence type="ECO:0000313" key="11">
    <source>
        <dbReference type="Proteomes" id="UP000246464"/>
    </source>
</evidence>
<dbReference type="EC" id="3.1.4.-" evidence="8"/>
<keyword evidence="11" id="KW-1185">Reference proteome</keyword>
<dbReference type="GeneID" id="118314740"/>
<comment type="subcellular location">
    <subcellularLocation>
        <location evidence="8">Nucleus</location>
    </subcellularLocation>
</comment>
<proteinExistence type="inferred from homology"/>
<dbReference type="GO" id="GO:0034477">
    <property type="term" value="P:U6 snRNA 3'-end processing"/>
    <property type="evidence" value="ECO:0007669"/>
    <property type="project" value="UniProtKB-UniRule"/>
</dbReference>
<dbReference type="EMBL" id="CP026252">
    <property type="protein sequence ID" value="AWP08927.1"/>
    <property type="molecule type" value="Genomic_DNA"/>
</dbReference>
<evidence type="ECO:0000256" key="6">
    <source>
        <dbReference type="ARBA" id="ARBA00029305"/>
    </source>
</evidence>
<evidence type="ECO:0000256" key="5">
    <source>
        <dbReference type="ARBA" id="ARBA00029300"/>
    </source>
</evidence>
<evidence type="ECO:0000256" key="3">
    <source>
        <dbReference type="ARBA" id="ARBA00023239"/>
    </source>
</evidence>
<organism evidence="10 11">
    <name type="scientific">Scophthalmus maximus</name>
    <name type="common">Turbot</name>
    <name type="synonym">Psetta maxima</name>
    <dbReference type="NCBI Taxonomy" id="52904"/>
    <lineage>
        <taxon>Eukaryota</taxon>
        <taxon>Metazoa</taxon>
        <taxon>Chordata</taxon>
        <taxon>Craniata</taxon>
        <taxon>Vertebrata</taxon>
        <taxon>Euteleostomi</taxon>
        <taxon>Actinopterygii</taxon>
        <taxon>Neopterygii</taxon>
        <taxon>Teleostei</taxon>
        <taxon>Neoteleostei</taxon>
        <taxon>Acanthomorphata</taxon>
        <taxon>Carangaria</taxon>
        <taxon>Pleuronectiformes</taxon>
        <taxon>Pleuronectoidei</taxon>
        <taxon>Scophthalmidae</taxon>
        <taxon>Scophthalmus</taxon>
    </lineage>
</organism>
<comment type="function">
    <text evidence="8">Phosphodiesterase responsible for the U6 snRNA 3' end processing. Acts as an exoribonuclease (RNase) responsible for trimming the poly(U) tract of the last nucleotides in the pre-U6 snRNA molecule, leading to the formation of mature U6 snRNA.</text>
</comment>
<keyword evidence="1 8" id="KW-0540">Nuclease</keyword>
<dbReference type="HAMAP" id="MF_03040">
    <property type="entry name" value="USB1"/>
    <property type="match status" value="1"/>
</dbReference>
<dbReference type="GO" id="GO:1990838">
    <property type="term" value="F:poly(U)-specific exoribonuclease activity, producing 3' uridine cyclic phosphate ends"/>
    <property type="evidence" value="ECO:0007669"/>
    <property type="project" value="UniProtKB-UniRule"/>
</dbReference>
<dbReference type="GO" id="GO:0005634">
    <property type="term" value="C:nucleus"/>
    <property type="evidence" value="ECO:0007669"/>
    <property type="project" value="UniProtKB-SubCell"/>
</dbReference>
<feature type="active site" description="Proton donor/acceptor" evidence="8">
    <location>
        <position position="224"/>
    </location>
</feature>
<evidence type="ECO:0000313" key="10">
    <source>
        <dbReference type="EMBL" id="AWP08927.1"/>
    </source>
</evidence>
<keyword evidence="3" id="KW-0456">Lyase</keyword>
<keyword evidence="4 8" id="KW-0539">Nucleus</keyword>
<name>A0A2U9BX88_SCOMX</name>
<comment type="function">
    <text evidence="7">3'-5' RNA exonuclease that trims the 3' end of oligo(U) and oligo(A) tracts of the pre-U6 small nuclear RNA (snRNA) molecule, leading to the formation of a mature U6 snRNA 3' end-terminated with a 2',3'-cyclic phosphate. Participates in the U6 snRNA 3' end processing that prevents U6 snRNA degradation. In addition also removes uridines from the 3' end of U6atac snRNA and possibly the vault RNA VTRNA1-1.</text>
</comment>
<feature type="active site" description="Proton donor/acceptor" evidence="8">
    <location>
        <position position="136"/>
    </location>
</feature>
<feature type="region of interest" description="Disordered" evidence="9">
    <location>
        <begin position="1"/>
        <end position="44"/>
    </location>
</feature>
<dbReference type="GO" id="GO:0016829">
    <property type="term" value="F:lyase activity"/>
    <property type="evidence" value="ECO:0007669"/>
    <property type="project" value="UniProtKB-KW"/>
</dbReference>
<evidence type="ECO:0000256" key="4">
    <source>
        <dbReference type="ARBA" id="ARBA00023242"/>
    </source>
</evidence>
<evidence type="ECO:0000256" key="9">
    <source>
        <dbReference type="SAM" id="MobiDB-lite"/>
    </source>
</evidence>
<evidence type="ECO:0000256" key="1">
    <source>
        <dbReference type="ARBA" id="ARBA00022722"/>
    </source>
</evidence>
<sequence>MLVGYSSSSEEEEEEDRRAGTGPKNSGSRECEAEEEDGNDGCPVRKRARTEEQVTKTRLPVPGCLLAMFPDEVDTQNDDSSLHGGRIRSFKHERGNWATYVYVPHPPEEEFVELLEELLSAARARGVVLTLQEEFHLSLSQTVVLRHHWIQPFTRSLRADLAHCKRFVCSARKLKVYCNAEKTRTFLGMEVCSGHVQLLDLVRVVDRTMTEFHLDTFYKEPSFHVSLAWCVGDVTAQMKECVQELQRVVDEREDGPFLLRLDGAELRCRTGNKTFRFPLES</sequence>
<dbReference type="FunFam" id="3.90.1140.10:FF:000002">
    <property type="entry name" value="U6 snRNA phosphodiesterase"/>
    <property type="match status" value="1"/>
</dbReference>
<evidence type="ECO:0000256" key="2">
    <source>
        <dbReference type="ARBA" id="ARBA00022801"/>
    </source>
</evidence>
<dbReference type="PANTHER" id="PTHR13522">
    <property type="entry name" value="U6 SNRNA PHOSPHODIESTERASE 1"/>
    <property type="match status" value="1"/>
</dbReference>
<dbReference type="Proteomes" id="UP000246464">
    <property type="component" value="Chromosome 10"/>
</dbReference>
<dbReference type="Pfam" id="PF09749">
    <property type="entry name" value="HVSL"/>
    <property type="match status" value="1"/>
</dbReference>
<dbReference type="PANTHER" id="PTHR13522:SF3">
    <property type="entry name" value="U6 SNRNA PHOSPHODIESTERASE 1"/>
    <property type="match status" value="1"/>
</dbReference>
<gene>
    <name evidence="8" type="primary">USB1</name>
    <name evidence="10" type="ORF">SMAX5B_015466</name>
</gene>
<comment type="catalytic activity">
    <reaction evidence="5">
        <text>a 3'-end uridylyl-uridine-RNA = a 3'-end 2',3'-cyclophospho-uridine-RNA + uridine</text>
        <dbReference type="Rhea" id="RHEA:46052"/>
        <dbReference type="Rhea" id="RHEA-COMP:17384"/>
        <dbReference type="Rhea" id="RHEA-COMP:17385"/>
        <dbReference type="ChEBI" id="CHEBI:16704"/>
        <dbReference type="ChEBI" id="CHEBI:85643"/>
        <dbReference type="ChEBI" id="CHEBI:85644"/>
    </reaction>
    <physiologicalReaction direction="left-to-right" evidence="5">
        <dbReference type="Rhea" id="RHEA:46053"/>
    </physiologicalReaction>
</comment>
<dbReference type="STRING" id="52904.ENSSMAP00000025864"/>
<reference evidence="10 11" key="1">
    <citation type="submission" date="2017-12" db="EMBL/GenBank/DDBJ databases">
        <title>Integrating genomic resources of turbot (Scophthalmus maximus) in depth evaluation of genetic and physical mapping variation across individuals.</title>
        <authorList>
            <person name="Martinez P."/>
        </authorList>
    </citation>
    <scope>NUCLEOTIDE SEQUENCE [LARGE SCALE GENOMIC DNA]</scope>
</reference>
<protein>
    <recommendedName>
        <fullName evidence="8">U6 snRNA phosphodiesterase</fullName>
        <ecNumber evidence="8">3.1.4.-</ecNumber>
    </recommendedName>
</protein>
<comment type="catalytic activity">
    <reaction evidence="6">
        <text>a 3'-end uridylyl-adenosine-RNA = a 3'-end 2',3'-cyclophospho-uridine-RNA + adenosine</text>
        <dbReference type="Rhea" id="RHEA:67896"/>
        <dbReference type="Rhea" id="RHEA-COMP:17385"/>
        <dbReference type="Rhea" id="RHEA-COMP:17386"/>
        <dbReference type="ChEBI" id="CHEBI:16335"/>
        <dbReference type="ChEBI" id="CHEBI:85644"/>
        <dbReference type="ChEBI" id="CHEBI:176518"/>
    </reaction>
    <physiologicalReaction direction="left-to-right" evidence="6">
        <dbReference type="Rhea" id="RHEA:67897"/>
    </physiologicalReaction>
</comment>
<dbReference type="InterPro" id="IPR027521">
    <property type="entry name" value="Usb1"/>
</dbReference>
<dbReference type="AlphaFoldDB" id="A0A2U9BX88"/>
<dbReference type="RefSeq" id="XP_035497237.2">
    <property type="nucleotide sequence ID" value="XM_035641344.2"/>
</dbReference>
<accession>A0A2U9BX88</accession>
<evidence type="ECO:0000256" key="8">
    <source>
        <dbReference type="HAMAP-Rule" id="MF_03040"/>
    </source>
</evidence>
<comment type="similarity">
    <text evidence="8">Belongs to the 2H phosphoesterase superfamily. USB1 family.</text>
</comment>